<keyword evidence="4 17" id="KW-0808">Transferase</keyword>
<gene>
    <name evidence="24" type="ORF">SETIT_6G018200v2</name>
</gene>
<evidence type="ECO:0000256" key="19">
    <source>
        <dbReference type="SAM" id="Phobius"/>
    </source>
</evidence>
<feature type="domain" description="Protein kinase" evidence="21">
    <location>
        <begin position="501"/>
        <end position="776"/>
    </location>
</feature>
<evidence type="ECO:0000256" key="5">
    <source>
        <dbReference type="ARBA" id="ARBA00022692"/>
    </source>
</evidence>
<dbReference type="Gene3D" id="2.90.10.10">
    <property type="entry name" value="Bulb-type lectin domain"/>
    <property type="match status" value="1"/>
</dbReference>
<dbReference type="FunFam" id="3.30.200.20:FF:000250">
    <property type="entry name" value="Serine/threonine-protein kinase"/>
    <property type="match status" value="1"/>
</dbReference>
<keyword evidence="10 19" id="KW-1133">Transmembrane helix</keyword>
<dbReference type="AlphaFoldDB" id="A0A368RH05"/>
<evidence type="ECO:0000259" key="23">
    <source>
        <dbReference type="PROSITE" id="PS50948"/>
    </source>
</evidence>
<dbReference type="InterPro" id="IPR011009">
    <property type="entry name" value="Kinase-like_dom_sf"/>
</dbReference>
<keyword evidence="7 17" id="KW-0547">Nucleotide-binding</keyword>
<evidence type="ECO:0000256" key="20">
    <source>
        <dbReference type="SAM" id="SignalP"/>
    </source>
</evidence>
<evidence type="ECO:0000313" key="24">
    <source>
        <dbReference type="EMBL" id="RCV29497.1"/>
    </source>
</evidence>
<dbReference type="CDD" id="cd00028">
    <property type="entry name" value="B_lectin"/>
    <property type="match status" value="1"/>
</dbReference>
<dbReference type="GO" id="GO:0051707">
    <property type="term" value="P:response to other organism"/>
    <property type="evidence" value="ECO:0007669"/>
    <property type="project" value="UniProtKB-ARBA"/>
</dbReference>
<evidence type="ECO:0000256" key="4">
    <source>
        <dbReference type="ARBA" id="ARBA00022679"/>
    </source>
</evidence>
<evidence type="ECO:0000256" key="13">
    <source>
        <dbReference type="ARBA" id="ARBA00023170"/>
    </source>
</evidence>
<dbReference type="KEGG" id="sita:101761268"/>
<keyword evidence="5 19" id="KW-0812">Transmembrane</keyword>
<dbReference type="InterPro" id="IPR000858">
    <property type="entry name" value="S_locus_glycoprot_dom"/>
</dbReference>
<feature type="binding site" evidence="18">
    <location>
        <position position="529"/>
    </location>
    <ligand>
        <name>ATP</name>
        <dbReference type="ChEBI" id="CHEBI:30616"/>
    </ligand>
</feature>
<dbReference type="PIRSF" id="PIRSF000641">
    <property type="entry name" value="SRK"/>
    <property type="match status" value="1"/>
</dbReference>
<evidence type="ECO:0000259" key="22">
    <source>
        <dbReference type="PROSITE" id="PS50927"/>
    </source>
</evidence>
<comment type="catalytic activity">
    <reaction evidence="15 17">
        <text>L-threonyl-[protein] + ATP = O-phospho-L-threonyl-[protein] + ADP + H(+)</text>
        <dbReference type="Rhea" id="RHEA:46608"/>
        <dbReference type="Rhea" id="RHEA-COMP:11060"/>
        <dbReference type="Rhea" id="RHEA-COMP:11605"/>
        <dbReference type="ChEBI" id="CHEBI:15378"/>
        <dbReference type="ChEBI" id="CHEBI:30013"/>
        <dbReference type="ChEBI" id="CHEBI:30616"/>
        <dbReference type="ChEBI" id="CHEBI:61977"/>
        <dbReference type="ChEBI" id="CHEBI:456216"/>
        <dbReference type="EC" id="2.7.11.1"/>
    </reaction>
</comment>
<keyword evidence="12" id="KW-1015">Disulfide bond</keyword>
<keyword evidence="6 20" id="KW-0732">Signal</keyword>
<evidence type="ECO:0000256" key="14">
    <source>
        <dbReference type="ARBA" id="ARBA00023180"/>
    </source>
</evidence>
<feature type="transmembrane region" description="Helical" evidence="19">
    <location>
        <begin position="447"/>
        <end position="471"/>
    </location>
</feature>
<dbReference type="PROSITE" id="PS50927">
    <property type="entry name" value="BULB_LECTIN"/>
    <property type="match status" value="1"/>
</dbReference>
<dbReference type="Pfam" id="PF00954">
    <property type="entry name" value="S_locus_glycop"/>
    <property type="match status" value="1"/>
</dbReference>
<proteinExistence type="inferred from homology"/>
<keyword evidence="8 17" id="KW-0418">Kinase</keyword>
<name>A0A368RH05_SETIT</name>
<keyword evidence="9 17" id="KW-0067">ATP-binding</keyword>
<dbReference type="InterPro" id="IPR003609">
    <property type="entry name" value="Pan_app"/>
</dbReference>
<dbReference type="GO" id="GO:0004674">
    <property type="term" value="F:protein serine/threonine kinase activity"/>
    <property type="evidence" value="ECO:0007669"/>
    <property type="project" value="UniProtKB-KW"/>
</dbReference>
<feature type="chain" id="PRO_5016620268" description="Receptor-like serine/threonine-protein kinase" evidence="20">
    <location>
        <begin position="27"/>
        <end position="801"/>
    </location>
</feature>
<protein>
    <recommendedName>
        <fullName evidence="17">Receptor-like serine/threonine-protein kinase</fullName>
        <ecNumber evidence="17">2.7.11.1</ecNumber>
    </recommendedName>
</protein>
<evidence type="ECO:0000256" key="12">
    <source>
        <dbReference type="ARBA" id="ARBA00023157"/>
    </source>
</evidence>
<evidence type="ECO:0000256" key="6">
    <source>
        <dbReference type="ARBA" id="ARBA00022729"/>
    </source>
</evidence>
<reference evidence="24" key="2">
    <citation type="submission" date="2015-07" db="EMBL/GenBank/DDBJ databases">
        <authorList>
            <person name="Noorani M."/>
        </authorList>
    </citation>
    <scope>NUCLEOTIDE SEQUENCE</scope>
    <source>
        <strain evidence="24">Yugu1</strain>
    </source>
</reference>
<evidence type="ECO:0000256" key="10">
    <source>
        <dbReference type="ARBA" id="ARBA00022989"/>
    </source>
</evidence>
<keyword evidence="2 17" id="KW-0723">Serine/threonine-protein kinase</keyword>
<dbReference type="FunFam" id="2.90.10.10:FF:000002">
    <property type="entry name" value="Serine/threonine-protein kinase"/>
    <property type="match status" value="1"/>
</dbReference>
<dbReference type="InterPro" id="IPR017441">
    <property type="entry name" value="Protein_kinase_ATP_BS"/>
</dbReference>
<dbReference type="InterPro" id="IPR036426">
    <property type="entry name" value="Bulb-type_lectin_dom_sf"/>
</dbReference>
<evidence type="ECO:0000256" key="16">
    <source>
        <dbReference type="ARBA" id="ARBA00048679"/>
    </source>
</evidence>
<sequence>MLSAESLMIMGGLLLTLHLHTLPCHAAMDTISPGQELASGDKLMSTNGRFALGFFQTERNSSNNVPKWYLGIWFHTIPKFTPVWVANRENPIANLTSCKLLLSSHDGNLVILANDHQALGSMIWTSKANTTTNNTIAALLDNGNLVLRSASNESIVFWQSFDHPTDTLLQGGKFGWNNSTGLIRRLVSSKNTIDQAPGMYYFELFGHNGYTSVVSTFNSSKTYWSSGDWDGRHFSNMPETVGQTWLSVNFTSTEQEKYVVYTIEDPTVLSRSIMDVSGQLKVLVWFEGSRDWQAIFTAPKSQCDVYASCGPFTVCNDVPFPSCTCMKGYSIQSPQDWELDDRTGGCARNTPLSCEGNTSAAGMADKFYPMSSVQLPADAQNVGTATSAGECSLACLGSCSCTAYSYDQGGCSIWHDKLLNVRQQGNSVLLLRLAAKELQSSKGSNRMGVIIGAAVGASTATLVLIFLLIIWMRKGGRYGDDVQGGMGLIAFRYVDLQNATKNFSDKLGAGSFGSVFKGSLNDSTNIAVKRLDGARQGEKQFRAEVSSIGVIQHVNLVKLIGFCCQGDRRLLVYEHMPNGSLDAHLFQGNGTVLDWTTRYQIAVGVARGLAYLHASCRDCIIHCDIKPENILLDGSFTPKVADFGMAKFLGRDFSHVVTTMRGTIGYLAPEWISGTAITSKVDVYSYGMVLLEIISGSRNSTKQSTLDSVVHQAYFPVQVARSLLDGDIASLVDANLLGEANLEEVERLCKVACWCIQDVELDRPTMSEVVQSLECLCEVETPPVPRLLQAMAGQQPNSKIV</sequence>
<evidence type="ECO:0000256" key="3">
    <source>
        <dbReference type="ARBA" id="ARBA00022536"/>
    </source>
</evidence>
<dbReference type="GO" id="GO:0048544">
    <property type="term" value="P:recognition of pollen"/>
    <property type="evidence" value="ECO:0007669"/>
    <property type="project" value="InterPro"/>
</dbReference>
<keyword evidence="13" id="KW-0675">Receptor</keyword>
<comment type="subcellular location">
    <subcellularLocation>
        <location evidence="1">Membrane</location>
        <topology evidence="1">Single-pass type I membrane protein</topology>
    </subcellularLocation>
</comment>
<dbReference type="PANTHER" id="PTHR47974:SF19">
    <property type="entry name" value="RECEPTOR-LIKE SERINE_THREONINE-PROTEIN KINASE"/>
    <property type="match status" value="1"/>
</dbReference>
<dbReference type="PROSITE" id="PS50948">
    <property type="entry name" value="PAN"/>
    <property type="match status" value="1"/>
</dbReference>
<feature type="domain" description="Bulb-type lectin" evidence="22">
    <location>
        <begin position="28"/>
        <end position="160"/>
    </location>
</feature>
<accession>A0A368RH05</accession>
<evidence type="ECO:0000256" key="8">
    <source>
        <dbReference type="ARBA" id="ARBA00022777"/>
    </source>
</evidence>
<dbReference type="Gene3D" id="3.30.200.20">
    <property type="entry name" value="Phosphorylase Kinase, domain 1"/>
    <property type="match status" value="1"/>
</dbReference>
<comment type="similarity">
    <text evidence="17">Belongs to the protein kinase superfamily. Ser/Thr protein kinase family.</text>
</comment>
<dbReference type="CDD" id="cd01098">
    <property type="entry name" value="PAN_AP_plant"/>
    <property type="match status" value="1"/>
</dbReference>
<evidence type="ECO:0000256" key="11">
    <source>
        <dbReference type="ARBA" id="ARBA00023136"/>
    </source>
</evidence>
<dbReference type="PROSITE" id="PS00108">
    <property type="entry name" value="PROTEIN_KINASE_ST"/>
    <property type="match status" value="1"/>
</dbReference>
<dbReference type="PANTHER" id="PTHR47974">
    <property type="entry name" value="OS07G0415500 PROTEIN"/>
    <property type="match status" value="1"/>
</dbReference>
<dbReference type="GO" id="GO:0106310">
    <property type="term" value="F:protein serine kinase activity"/>
    <property type="evidence" value="ECO:0007669"/>
    <property type="project" value="RHEA"/>
</dbReference>
<evidence type="ECO:0000256" key="17">
    <source>
        <dbReference type="PIRNR" id="PIRNR000641"/>
    </source>
</evidence>
<dbReference type="FunFam" id="1.10.510.10:FF:000227">
    <property type="entry name" value="Serine/threonine-protein kinase"/>
    <property type="match status" value="1"/>
</dbReference>
<dbReference type="SMART" id="SM00473">
    <property type="entry name" value="PAN_AP"/>
    <property type="match status" value="1"/>
</dbReference>
<evidence type="ECO:0000256" key="2">
    <source>
        <dbReference type="ARBA" id="ARBA00022527"/>
    </source>
</evidence>
<dbReference type="InterPro" id="IPR024171">
    <property type="entry name" value="SRK-like_kinase"/>
</dbReference>
<evidence type="ECO:0000256" key="18">
    <source>
        <dbReference type="PROSITE-ProRule" id="PRU10141"/>
    </source>
</evidence>
<dbReference type="InterPro" id="IPR000719">
    <property type="entry name" value="Prot_kinase_dom"/>
</dbReference>
<dbReference type="SMART" id="SM00220">
    <property type="entry name" value="S_TKc"/>
    <property type="match status" value="1"/>
</dbReference>
<dbReference type="SMART" id="SM00108">
    <property type="entry name" value="B_lectin"/>
    <property type="match status" value="1"/>
</dbReference>
<dbReference type="EC" id="2.7.11.1" evidence="17"/>
<organism evidence="24">
    <name type="scientific">Setaria italica</name>
    <name type="common">Foxtail millet</name>
    <name type="synonym">Panicum italicum</name>
    <dbReference type="NCBI Taxonomy" id="4555"/>
    <lineage>
        <taxon>Eukaryota</taxon>
        <taxon>Viridiplantae</taxon>
        <taxon>Streptophyta</taxon>
        <taxon>Embryophyta</taxon>
        <taxon>Tracheophyta</taxon>
        <taxon>Spermatophyta</taxon>
        <taxon>Magnoliopsida</taxon>
        <taxon>Liliopsida</taxon>
        <taxon>Poales</taxon>
        <taxon>Poaceae</taxon>
        <taxon>PACMAD clade</taxon>
        <taxon>Panicoideae</taxon>
        <taxon>Panicodae</taxon>
        <taxon>Paniceae</taxon>
        <taxon>Cenchrinae</taxon>
        <taxon>Setaria</taxon>
    </lineage>
</organism>
<dbReference type="EMBL" id="CM003533">
    <property type="protein sequence ID" value="RCV29497.1"/>
    <property type="molecule type" value="Genomic_DNA"/>
</dbReference>
<dbReference type="GO" id="GO:0005524">
    <property type="term" value="F:ATP binding"/>
    <property type="evidence" value="ECO:0007669"/>
    <property type="project" value="UniProtKB-UniRule"/>
</dbReference>
<keyword evidence="3" id="KW-0245">EGF-like domain</keyword>
<evidence type="ECO:0000256" key="9">
    <source>
        <dbReference type="ARBA" id="ARBA00022840"/>
    </source>
</evidence>
<dbReference type="Pfam" id="PF08276">
    <property type="entry name" value="PAN_2"/>
    <property type="match status" value="1"/>
</dbReference>
<dbReference type="SUPFAM" id="SSF56112">
    <property type="entry name" value="Protein kinase-like (PK-like)"/>
    <property type="match status" value="1"/>
</dbReference>
<dbReference type="GO" id="GO:0016020">
    <property type="term" value="C:membrane"/>
    <property type="evidence" value="ECO:0007669"/>
    <property type="project" value="UniProtKB-SubCell"/>
</dbReference>
<dbReference type="Pfam" id="PF01453">
    <property type="entry name" value="B_lectin"/>
    <property type="match status" value="1"/>
</dbReference>
<dbReference type="OrthoDB" id="598417at2759"/>
<feature type="domain" description="Apple" evidence="23">
    <location>
        <begin position="354"/>
        <end position="434"/>
    </location>
</feature>
<dbReference type="CDD" id="cd14066">
    <property type="entry name" value="STKc_IRAK"/>
    <property type="match status" value="1"/>
</dbReference>
<dbReference type="SUPFAM" id="SSF51110">
    <property type="entry name" value="alpha-D-mannose-specific plant lectins"/>
    <property type="match status" value="1"/>
</dbReference>
<reference evidence="24" key="1">
    <citation type="journal article" date="2012" name="Nat. Biotechnol.">
        <title>Reference genome sequence of the model plant Setaria.</title>
        <authorList>
            <person name="Bennetzen J.L."/>
            <person name="Schmutz J."/>
            <person name="Wang H."/>
            <person name="Percifield R."/>
            <person name="Hawkins J."/>
            <person name="Pontaroli A.C."/>
            <person name="Estep M."/>
            <person name="Feng L."/>
            <person name="Vaughn J.N."/>
            <person name="Grimwood J."/>
            <person name="Jenkins J."/>
            <person name="Barry K."/>
            <person name="Lindquist E."/>
            <person name="Hellsten U."/>
            <person name="Deshpande S."/>
            <person name="Wang X."/>
            <person name="Wu X."/>
            <person name="Mitros T."/>
            <person name="Triplett J."/>
            <person name="Yang X."/>
            <person name="Ye C.Y."/>
            <person name="Mauro-Herrera M."/>
            <person name="Wang L."/>
            <person name="Li P."/>
            <person name="Sharma M."/>
            <person name="Sharma R."/>
            <person name="Ronald P.C."/>
            <person name="Panaud O."/>
            <person name="Kellogg E.A."/>
            <person name="Brutnell T.P."/>
            <person name="Doust A.N."/>
            <person name="Tuskan G.A."/>
            <person name="Rokhsar D."/>
            <person name="Devos K.M."/>
        </authorList>
    </citation>
    <scope>NUCLEOTIDE SEQUENCE [LARGE SCALE GENOMIC DNA]</scope>
    <source>
        <strain evidence="24">Yugu1</strain>
    </source>
</reference>
<dbReference type="Pfam" id="PF00069">
    <property type="entry name" value="Pkinase"/>
    <property type="match status" value="1"/>
</dbReference>
<dbReference type="Gene3D" id="1.10.510.10">
    <property type="entry name" value="Transferase(Phosphotransferase) domain 1"/>
    <property type="match status" value="1"/>
</dbReference>
<feature type="signal peptide" evidence="20">
    <location>
        <begin position="1"/>
        <end position="26"/>
    </location>
</feature>
<evidence type="ECO:0000259" key="21">
    <source>
        <dbReference type="PROSITE" id="PS50011"/>
    </source>
</evidence>
<keyword evidence="14" id="KW-0325">Glycoprotein</keyword>
<dbReference type="InterPro" id="IPR001480">
    <property type="entry name" value="Bulb-type_lectin_dom"/>
</dbReference>
<evidence type="ECO:0000256" key="7">
    <source>
        <dbReference type="ARBA" id="ARBA00022741"/>
    </source>
</evidence>
<dbReference type="PROSITE" id="PS50011">
    <property type="entry name" value="PROTEIN_KINASE_DOM"/>
    <property type="match status" value="1"/>
</dbReference>
<dbReference type="InterPro" id="IPR008271">
    <property type="entry name" value="Ser/Thr_kinase_AS"/>
</dbReference>
<comment type="catalytic activity">
    <reaction evidence="16 17">
        <text>L-seryl-[protein] + ATP = O-phospho-L-seryl-[protein] + ADP + H(+)</text>
        <dbReference type="Rhea" id="RHEA:17989"/>
        <dbReference type="Rhea" id="RHEA-COMP:9863"/>
        <dbReference type="Rhea" id="RHEA-COMP:11604"/>
        <dbReference type="ChEBI" id="CHEBI:15378"/>
        <dbReference type="ChEBI" id="CHEBI:29999"/>
        <dbReference type="ChEBI" id="CHEBI:30616"/>
        <dbReference type="ChEBI" id="CHEBI:83421"/>
        <dbReference type="ChEBI" id="CHEBI:456216"/>
        <dbReference type="EC" id="2.7.11.1"/>
    </reaction>
</comment>
<keyword evidence="11 19" id="KW-0472">Membrane</keyword>
<evidence type="ECO:0000256" key="1">
    <source>
        <dbReference type="ARBA" id="ARBA00004479"/>
    </source>
</evidence>
<dbReference type="PROSITE" id="PS00107">
    <property type="entry name" value="PROTEIN_KINASE_ATP"/>
    <property type="match status" value="1"/>
</dbReference>
<evidence type="ECO:0000256" key="15">
    <source>
        <dbReference type="ARBA" id="ARBA00047899"/>
    </source>
</evidence>